<dbReference type="Pfam" id="PF03466">
    <property type="entry name" value="LysR_substrate"/>
    <property type="match status" value="1"/>
</dbReference>
<dbReference type="PANTHER" id="PTHR30537:SF5">
    <property type="entry name" value="HTH-TYPE TRANSCRIPTIONAL ACTIVATOR TTDR-RELATED"/>
    <property type="match status" value="1"/>
</dbReference>
<accession>A0A8J7U5Z9</accession>
<dbReference type="GO" id="GO:0043565">
    <property type="term" value="F:sequence-specific DNA binding"/>
    <property type="evidence" value="ECO:0007669"/>
    <property type="project" value="TreeGrafter"/>
</dbReference>
<comment type="caution">
    <text evidence="6">The sequence shown here is derived from an EMBL/GenBank/DDBJ whole genome shotgun (WGS) entry which is preliminary data.</text>
</comment>
<dbReference type="GO" id="GO:0003700">
    <property type="term" value="F:DNA-binding transcription factor activity"/>
    <property type="evidence" value="ECO:0007669"/>
    <property type="project" value="InterPro"/>
</dbReference>
<dbReference type="RefSeq" id="WP_207861349.1">
    <property type="nucleotide sequence ID" value="NZ_JAFREP010000024.1"/>
</dbReference>
<dbReference type="Gene3D" id="1.10.10.10">
    <property type="entry name" value="Winged helix-like DNA-binding domain superfamily/Winged helix DNA-binding domain"/>
    <property type="match status" value="1"/>
</dbReference>
<organism evidence="6 7">
    <name type="scientific">Acanthopleuribacter pedis</name>
    <dbReference type="NCBI Taxonomy" id="442870"/>
    <lineage>
        <taxon>Bacteria</taxon>
        <taxon>Pseudomonadati</taxon>
        <taxon>Acidobacteriota</taxon>
        <taxon>Holophagae</taxon>
        <taxon>Acanthopleuribacterales</taxon>
        <taxon>Acanthopleuribacteraceae</taxon>
        <taxon>Acanthopleuribacter</taxon>
    </lineage>
</organism>
<dbReference type="InterPro" id="IPR000847">
    <property type="entry name" value="LysR_HTH_N"/>
</dbReference>
<evidence type="ECO:0000313" key="7">
    <source>
        <dbReference type="Proteomes" id="UP000664417"/>
    </source>
</evidence>
<keyword evidence="4" id="KW-0804">Transcription</keyword>
<keyword evidence="7" id="KW-1185">Reference proteome</keyword>
<keyword evidence="2" id="KW-0805">Transcription regulation</keyword>
<dbReference type="EMBL" id="JAFREP010000024">
    <property type="protein sequence ID" value="MBO1321374.1"/>
    <property type="molecule type" value="Genomic_DNA"/>
</dbReference>
<dbReference type="Gene3D" id="3.40.190.290">
    <property type="match status" value="1"/>
</dbReference>
<evidence type="ECO:0000256" key="3">
    <source>
        <dbReference type="ARBA" id="ARBA00023125"/>
    </source>
</evidence>
<dbReference type="SUPFAM" id="SSF46785">
    <property type="entry name" value="Winged helix' DNA-binding domain"/>
    <property type="match status" value="1"/>
</dbReference>
<evidence type="ECO:0000256" key="4">
    <source>
        <dbReference type="ARBA" id="ARBA00023163"/>
    </source>
</evidence>
<protein>
    <submittedName>
        <fullName evidence="6">LysR family transcriptional regulator</fullName>
    </submittedName>
</protein>
<dbReference type="PANTHER" id="PTHR30537">
    <property type="entry name" value="HTH-TYPE TRANSCRIPTIONAL REGULATOR"/>
    <property type="match status" value="1"/>
</dbReference>
<proteinExistence type="inferred from homology"/>
<dbReference type="Proteomes" id="UP000664417">
    <property type="component" value="Unassembled WGS sequence"/>
</dbReference>
<dbReference type="InterPro" id="IPR036388">
    <property type="entry name" value="WH-like_DNA-bd_sf"/>
</dbReference>
<dbReference type="InterPro" id="IPR058163">
    <property type="entry name" value="LysR-type_TF_proteobact-type"/>
</dbReference>
<dbReference type="FunFam" id="1.10.10.10:FF:000001">
    <property type="entry name" value="LysR family transcriptional regulator"/>
    <property type="match status" value="1"/>
</dbReference>
<evidence type="ECO:0000313" key="6">
    <source>
        <dbReference type="EMBL" id="MBO1321374.1"/>
    </source>
</evidence>
<feature type="domain" description="HTH lysR-type" evidence="5">
    <location>
        <begin position="9"/>
        <end position="66"/>
    </location>
</feature>
<evidence type="ECO:0000259" key="5">
    <source>
        <dbReference type="PROSITE" id="PS50931"/>
    </source>
</evidence>
<evidence type="ECO:0000256" key="2">
    <source>
        <dbReference type="ARBA" id="ARBA00023015"/>
    </source>
</evidence>
<dbReference type="InterPro" id="IPR036390">
    <property type="entry name" value="WH_DNA-bd_sf"/>
</dbReference>
<dbReference type="Pfam" id="PF00126">
    <property type="entry name" value="HTH_1"/>
    <property type="match status" value="1"/>
</dbReference>
<dbReference type="SUPFAM" id="SSF53850">
    <property type="entry name" value="Periplasmic binding protein-like II"/>
    <property type="match status" value="1"/>
</dbReference>
<dbReference type="PROSITE" id="PS50931">
    <property type="entry name" value="HTH_LYSR"/>
    <property type="match status" value="1"/>
</dbReference>
<keyword evidence="3" id="KW-0238">DNA-binding</keyword>
<reference evidence="6" key="1">
    <citation type="submission" date="2021-03" db="EMBL/GenBank/DDBJ databases">
        <authorList>
            <person name="Wang G."/>
        </authorList>
    </citation>
    <scope>NUCLEOTIDE SEQUENCE</scope>
    <source>
        <strain evidence="6">KCTC 12899</strain>
    </source>
</reference>
<name>A0A8J7U5Z9_9BACT</name>
<dbReference type="InterPro" id="IPR005119">
    <property type="entry name" value="LysR_subst-bd"/>
</dbReference>
<dbReference type="AlphaFoldDB" id="A0A8J7U5Z9"/>
<sequence>MRNTNGTIIRLEDMRLFATVARAGGFSAAGRLLDMPKQTVSRRIAALEQALGVTLLHRTTRSLQLTQVGQTYAKQCEQIAAIAEEANRQVRDAVAEPRGCLRVSCDQIVGEFLLADLAAVYLGAFPEVSLTARVTREKIDLREAGVDLAIRVGRMAVEAPDLTVRKLGPAAIQFLAAPHYLAQRGEPQTPQALAEHDCIVPGDSARWPFAGPDGPFYQEVTGRFQVNDSHTAYRAALAGLGICVAPAFVCEADLAAGKLKALLTSWHDAPADLYLVYAEGANPPARLRAFIDLVVRRYRDLVPWERKPTKKEG</sequence>
<evidence type="ECO:0000256" key="1">
    <source>
        <dbReference type="ARBA" id="ARBA00009437"/>
    </source>
</evidence>
<dbReference type="GO" id="GO:0006351">
    <property type="term" value="P:DNA-templated transcription"/>
    <property type="evidence" value="ECO:0007669"/>
    <property type="project" value="TreeGrafter"/>
</dbReference>
<dbReference type="CDD" id="cd08422">
    <property type="entry name" value="PBP2_CrgA_like"/>
    <property type="match status" value="1"/>
</dbReference>
<gene>
    <name evidence="6" type="ORF">J3U88_23030</name>
</gene>
<comment type="similarity">
    <text evidence="1">Belongs to the LysR transcriptional regulatory family.</text>
</comment>